<sequence length="194" mass="21747">SDRDVHRRAGMEADVYVSHCNSPLSFYVQLVKLDTITSSVTEVGKAISHTHIDPDTLSPGSPCIALFSDDHLWYRAEVVDKNGDEVSVLFVDYGNKSQVNITDVREIPPDLVEYPPQAFLCELEGFDSLCGSWDSDAVDALSTLTTDKLLQLTVTRVTRDEENFKCFVQMECDGQVINDGNENLVEEFHNRKQT</sequence>
<dbReference type="InParanoid" id="A0A4W6CC58"/>
<dbReference type="Gene3D" id="2.30.30.140">
    <property type="match status" value="1"/>
</dbReference>
<dbReference type="STRING" id="8187.ENSLCAP00010009162"/>
<dbReference type="PROSITE" id="PS50304">
    <property type="entry name" value="TUDOR"/>
    <property type="match status" value="1"/>
</dbReference>
<name>A0A4W6CC58_LATCA</name>
<dbReference type="InterPro" id="IPR002999">
    <property type="entry name" value="Tudor"/>
</dbReference>
<dbReference type="SUPFAM" id="SSF63748">
    <property type="entry name" value="Tudor/PWWP/MBT"/>
    <property type="match status" value="1"/>
</dbReference>
<organism evidence="2 3">
    <name type="scientific">Lates calcarifer</name>
    <name type="common">Barramundi</name>
    <name type="synonym">Holocentrus calcarifer</name>
    <dbReference type="NCBI Taxonomy" id="8187"/>
    <lineage>
        <taxon>Eukaryota</taxon>
        <taxon>Metazoa</taxon>
        <taxon>Chordata</taxon>
        <taxon>Craniata</taxon>
        <taxon>Vertebrata</taxon>
        <taxon>Euteleostomi</taxon>
        <taxon>Actinopterygii</taxon>
        <taxon>Neopterygii</taxon>
        <taxon>Teleostei</taxon>
        <taxon>Neoteleostei</taxon>
        <taxon>Acanthomorphata</taxon>
        <taxon>Carangaria</taxon>
        <taxon>Carangaria incertae sedis</taxon>
        <taxon>Centropomidae</taxon>
        <taxon>Lates</taxon>
    </lineage>
</organism>
<reference evidence="3" key="1">
    <citation type="submission" date="2015-09" db="EMBL/GenBank/DDBJ databases">
        <authorList>
            <person name="Sai Rama Sridatta P."/>
        </authorList>
    </citation>
    <scope>NUCLEOTIDE SEQUENCE [LARGE SCALE GENOMIC DNA]</scope>
</reference>
<dbReference type="AlphaFoldDB" id="A0A4W6CC58"/>
<proteinExistence type="predicted"/>
<dbReference type="PANTHER" id="PTHR22948">
    <property type="entry name" value="TUDOR DOMAIN CONTAINING PROTEIN"/>
    <property type="match status" value="1"/>
</dbReference>
<protein>
    <recommendedName>
        <fullName evidence="1">Tudor domain-containing protein</fullName>
    </recommendedName>
</protein>
<feature type="domain" description="Tudor" evidence="1">
    <location>
        <begin position="56"/>
        <end position="114"/>
    </location>
</feature>
<evidence type="ECO:0000313" key="3">
    <source>
        <dbReference type="Proteomes" id="UP000314980"/>
    </source>
</evidence>
<evidence type="ECO:0000259" key="1">
    <source>
        <dbReference type="PROSITE" id="PS50304"/>
    </source>
</evidence>
<keyword evidence="3" id="KW-1185">Reference proteome</keyword>
<dbReference type="GeneTree" id="ENSGT00940000159049"/>
<dbReference type="FunFam" id="2.30.30.140:FF:000018">
    <property type="entry name" value="Serine/threonine-protein kinase 31"/>
    <property type="match status" value="1"/>
</dbReference>
<reference evidence="2" key="2">
    <citation type="submission" date="2025-08" db="UniProtKB">
        <authorList>
            <consortium name="Ensembl"/>
        </authorList>
    </citation>
    <scope>IDENTIFICATION</scope>
</reference>
<dbReference type="Gene3D" id="2.40.50.90">
    <property type="match status" value="1"/>
</dbReference>
<dbReference type="SMART" id="SM00333">
    <property type="entry name" value="TUDOR"/>
    <property type="match status" value="1"/>
</dbReference>
<dbReference type="InterPro" id="IPR050621">
    <property type="entry name" value="Tudor_domain_containing"/>
</dbReference>
<dbReference type="PANTHER" id="PTHR22948:SF29">
    <property type="entry name" value="FI02030P-RELATED"/>
    <property type="match status" value="1"/>
</dbReference>
<dbReference type="Proteomes" id="UP000314980">
    <property type="component" value="Unassembled WGS sequence"/>
</dbReference>
<reference evidence="2" key="3">
    <citation type="submission" date="2025-09" db="UniProtKB">
        <authorList>
            <consortium name="Ensembl"/>
        </authorList>
    </citation>
    <scope>IDENTIFICATION</scope>
</reference>
<dbReference type="Pfam" id="PF00567">
    <property type="entry name" value="TUDOR"/>
    <property type="match status" value="1"/>
</dbReference>
<accession>A0A4W6CC58</accession>
<dbReference type="Ensembl" id="ENSLCAT00010009376.1">
    <property type="protein sequence ID" value="ENSLCAP00010009162.1"/>
    <property type="gene ID" value="ENSLCAG00010004395.1"/>
</dbReference>
<evidence type="ECO:0000313" key="2">
    <source>
        <dbReference type="Ensembl" id="ENSLCAP00010009162.1"/>
    </source>
</evidence>
<dbReference type="InterPro" id="IPR035437">
    <property type="entry name" value="SNase_OB-fold_sf"/>
</dbReference>